<dbReference type="Proteomes" id="UP000094313">
    <property type="component" value="Chromosome"/>
</dbReference>
<keyword evidence="3" id="KW-1185">Reference proteome</keyword>
<dbReference type="EMBL" id="CP017141">
    <property type="protein sequence ID" value="AOM77374.1"/>
    <property type="molecule type" value="Genomic_DNA"/>
</dbReference>
<organism evidence="2 3">
    <name type="scientific">Pedobacter steynii</name>
    <dbReference type="NCBI Taxonomy" id="430522"/>
    <lineage>
        <taxon>Bacteria</taxon>
        <taxon>Pseudomonadati</taxon>
        <taxon>Bacteroidota</taxon>
        <taxon>Sphingobacteriia</taxon>
        <taxon>Sphingobacteriales</taxon>
        <taxon>Sphingobacteriaceae</taxon>
        <taxon>Pedobacter</taxon>
    </lineage>
</organism>
<evidence type="ECO:0000313" key="2">
    <source>
        <dbReference type="EMBL" id="AOM77374.1"/>
    </source>
</evidence>
<evidence type="ECO:0000313" key="3">
    <source>
        <dbReference type="Proteomes" id="UP000094313"/>
    </source>
</evidence>
<evidence type="ECO:0000256" key="1">
    <source>
        <dbReference type="SAM" id="Phobius"/>
    </source>
</evidence>
<keyword evidence="1" id="KW-0812">Transmembrane</keyword>
<sequence>MTSVFIGPFLLIFNSTVSEVIGYIFSLDFALFYPMAVLVGWVFSVPCFLFLWLCYALLLKTNQPIWFIKGVLISVSFLCCITVFIFMSLPDLRNFWSRGNIILISAYALPLIVGILCYKIKEIQGRKI</sequence>
<accession>A0A1D7QFE3</accession>
<feature type="transmembrane region" description="Helical" evidence="1">
    <location>
        <begin position="101"/>
        <end position="118"/>
    </location>
</feature>
<proteinExistence type="predicted"/>
<feature type="transmembrane region" description="Helical" evidence="1">
    <location>
        <begin position="32"/>
        <end position="58"/>
    </location>
</feature>
<keyword evidence="1" id="KW-1133">Transmembrane helix</keyword>
<reference evidence="2 3" key="1">
    <citation type="submission" date="2016-08" db="EMBL/GenBank/DDBJ databases">
        <authorList>
            <person name="Seilhamer J.J."/>
        </authorList>
    </citation>
    <scope>NUCLEOTIDE SEQUENCE [LARGE SCALE GENOMIC DNA]</scope>
    <source>
        <strain evidence="2 3">DX4</strain>
    </source>
</reference>
<protein>
    <submittedName>
        <fullName evidence="2">Uncharacterized protein</fullName>
    </submittedName>
</protein>
<keyword evidence="1" id="KW-0472">Membrane</keyword>
<feature type="transmembrane region" description="Helical" evidence="1">
    <location>
        <begin position="70"/>
        <end position="89"/>
    </location>
</feature>
<dbReference type="AlphaFoldDB" id="A0A1D7QFE3"/>
<dbReference type="KEGG" id="psty:BFS30_09475"/>
<gene>
    <name evidence="2" type="ORF">BFS30_09475</name>
</gene>
<name>A0A1D7QFE3_9SPHI</name>